<dbReference type="PANTHER" id="PTHR23150:SF19">
    <property type="entry name" value="FORMYLGLYCINE-GENERATING ENZYME"/>
    <property type="match status" value="1"/>
</dbReference>
<dbReference type="eggNOG" id="COG1262">
    <property type="taxonomic scope" value="Bacteria"/>
</dbReference>
<dbReference type="GeneID" id="71568774"/>
<dbReference type="InterPro" id="IPR051043">
    <property type="entry name" value="Sulfatase_Mod_Factor_Kinase"/>
</dbReference>
<accession>I4A0X4</accession>
<dbReference type="InterPro" id="IPR019866">
    <property type="entry name" value="Glid_motil-assoc_lipo_GldK"/>
</dbReference>
<feature type="domain" description="Sulfatase-modifying factor enzyme-like" evidence="1">
    <location>
        <begin position="48"/>
        <end position="465"/>
    </location>
</feature>
<dbReference type="EMBL" id="CP003283">
    <property type="protein sequence ID" value="AFL97608.1"/>
    <property type="molecule type" value="Genomic_DNA"/>
</dbReference>
<dbReference type="HOGENOM" id="CLU_012431_10_1_10"/>
<dbReference type="AlphaFoldDB" id="I4A0X4"/>
<name>I4A0X4_ORNRL</name>
<dbReference type="GeneID" id="97258086"/>
<organism evidence="2 3">
    <name type="scientific">Ornithobacterium rhinotracheale (strain ATCC 51463 / DSM 15997 / CCUG 23171 / CIP 104009 / LMG 9086)</name>
    <dbReference type="NCBI Taxonomy" id="867902"/>
    <lineage>
        <taxon>Bacteria</taxon>
        <taxon>Pseudomonadati</taxon>
        <taxon>Bacteroidota</taxon>
        <taxon>Flavobacteriia</taxon>
        <taxon>Flavobacteriales</taxon>
        <taxon>Weeksellaceae</taxon>
        <taxon>Ornithobacterium</taxon>
    </lineage>
</organism>
<evidence type="ECO:0000313" key="3">
    <source>
        <dbReference type="Proteomes" id="UP000006051"/>
    </source>
</evidence>
<keyword evidence="3" id="KW-1185">Reference proteome</keyword>
<dbReference type="NCBIfam" id="TIGR03525">
    <property type="entry name" value="GldK"/>
    <property type="match status" value="1"/>
</dbReference>
<protein>
    <submittedName>
        <fullName evidence="2">Protein involved in gliding motility GldK</fullName>
    </submittedName>
</protein>
<dbReference type="GO" id="GO:0120147">
    <property type="term" value="F:formylglycine-generating oxidase activity"/>
    <property type="evidence" value="ECO:0007669"/>
    <property type="project" value="TreeGrafter"/>
</dbReference>
<dbReference type="Proteomes" id="UP000006051">
    <property type="component" value="Chromosome"/>
</dbReference>
<dbReference type="PANTHER" id="PTHR23150">
    <property type="entry name" value="SULFATASE MODIFYING FACTOR 1, 2"/>
    <property type="match status" value="1"/>
</dbReference>
<gene>
    <name evidence="2" type="ordered locus">Ornrh_1435</name>
</gene>
<dbReference type="InterPro" id="IPR005532">
    <property type="entry name" value="SUMF_dom"/>
</dbReference>
<evidence type="ECO:0000259" key="1">
    <source>
        <dbReference type="Pfam" id="PF03781"/>
    </source>
</evidence>
<sequence>MIRIYVAIFMAVTLTSCNMFNGKKKSNDRGMIVSSSKSKSFVPQRPVGMVPVPGGSFVMGQTDYDFAQQRNASPKTVSVSGFFMDETEITNEMYHDFVNYVRDSIVRQRLAERANELGYSGGQNQGQNGIAEYAFKVRTNGDQPSAYDQYINEMADGRSGYDSERQLNWDVPIIWNKFDYPDRDYVEVMEDLYYPPKDRFNGERLLDVRKLNYVFTEIDKNKAAKYAKSGKTRKDFVTVDTINVYPDTTVWVRDFNYAYNDPLHQDYFWNTAYSKYPVVGVTWDQARGFCAYRTEKHRKYNNSRKKKPENDVIVYRLPTEVEWEYAARGGLEDAPYPWGGPYLMDSRGCYLANFKPKRGDYVEDCCSKSKKKGYIYTAPVKSFYPNDYGLYDMAGNVAEWTQSPYEIISSEYTSTLNPYLGSGKDNRKKTVKGGSWKDIGYLLMVANREYEYKDSARSYIGFRTVQTIPEGAKVKYRKPRR</sequence>
<dbReference type="InterPro" id="IPR016187">
    <property type="entry name" value="CTDL_fold"/>
</dbReference>
<dbReference type="Gene3D" id="3.90.1580.10">
    <property type="entry name" value="paralog of FGE (formylglycine-generating enzyme)"/>
    <property type="match status" value="1"/>
</dbReference>
<dbReference type="STRING" id="867902.Ornrh_1435"/>
<dbReference type="PROSITE" id="PS51257">
    <property type="entry name" value="PROKAR_LIPOPROTEIN"/>
    <property type="match status" value="1"/>
</dbReference>
<dbReference type="InterPro" id="IPR042095">
    <property type="entry name" value="SUMF_sf"/>
</dbReference>
<dbReference type="SUPFAM" id="SSF56436">
    <property type="entry name" value="C-type lectin-like"/>
    <property type="match status" value="1"/>
</dbReference>
<dbReference type="KEGG" id="orh:Ornrh_1435"/>
<dbReference type="RefSeq" id="WP_014791170.1">
    <property type="nucleotide sequence ID" value="NC_018016.1"/>
</dbReference>
<dbReference type="PATRIC" id="fig|867902.3.peg.1406"/>
<proteinExistence type="predicted"/>
<dbReference type="Pfam" id="PF03781">
    <property type="entry name" value="FGE-sulfatase"/>
    <property type="match status" value="1"/>
</dbReference>
<reference evidence="2 3" key="1">
    <citation type="submission" date="2012-06" db="EMBL/GenBank/DDBJ databases">
        <title>The complete genome of Ornithobacterium rhinotracheale DSM 15997.</title>
        <authorList>
            <consortium name="US DOE Joint Genome Institute (JGI-PGF)"/>
            <person name="Lucas S."/>
            <person name="Copeland A."/>
            <person name="Lapidus A."/>
            <person name="Goodwin L."/>
            <person name="Pitluck S."/>
            <person name="Peters L."/>
            <person name="Mikhailova N."/>
            <person name="Teshima H."/>
            <person name="Kyrpides N."/>
            <person name="Mavromatis K."/>
            <person name="Pagani I."/>
            <person name="Ivanova N."/>
            <person name="Ovchinnikova G."/>
            <person name="Zeytun A."/>
            <person name="Detter J.C."/>
            <person name="Han C."/>
            <person name="Land M."/>
            <person name="Hauser L."/>
            <person name="Markowitz V."/>
            <person name="Cheng J.-F."/>
            <person name="Hugenholtz P."/>
            <person name="Woyke T."/>
            <person name="Wu D."/>
            <person name="Lang E."/>
            <person name="Kopitz M."/>
            <person name="Brambilla E."/>
            <person name="Klenk H.-P."/>
            <person name="Eisen J.A."/>
        </authorList>
    </citation>
    <scope>NUCLEOTIDE SEQUENCE [LARGE SCALE GENOMIC DNA]</scope>
    <source>
        <strain evidence="3">ATCC 51463 / DSM 15997 / CCUG 23171 / LMG 9086</strain>
    </source>
</reference>
<evidence type="ECO:0000313" key="2">
    <source>
        <dbReference type="EMBL" id="AFL97608.1"/>
    </source>
</evidence>